<dbReference type="InterPro" id="IPR052704">
    <property type="entry name" value="ECF_Sigma-70_Domain"/>
</dbReference>
<evidence type="ECO:0000313" key="6">
    <source>
        <dbReference type="Proteomes" id="UP000800303"/>
    </source>
</evidence>
<dbReference type="SUPFAM" id="SSF88946">
    <property type="entry name" value="Sigma2 domain of RNA polymerase sigma factors"/>
    <property type="match status" value="1"/>
</dbReference>
<feature type="domain" description="RNA polymerase sigma-70 region 2" evidence="3">
    <location>
        <begin position="27"/>
        <end position="65"/>
    </location>
</feature>
<dbReference type="EMBL" id="JAAFGS010000001">
    <property type="protein sequence ID" value="NGZ74718.1"/>
    <property type="molecule type" value="Genomic_DNA"/>
</dbReference>
<feature type="region of interest" description="Disordered" evidence="2">
    <location>
        <begin position="1"/>
        <end position="22"/>
    </location>
</feature>
<dbReference type="NCBIfam" id="TIGR02937">
    <property type="entry name" value="sigma70-ECF"/>
    <property type="match status" value="1"/>
</dbReference>
<evidence type="ECO:0000256" key="2">
    <source>
        <dbReference type="SAM" id="MobiDB-lite"/>
    </source>
</evidence>
<dbReference type="SUPFAM" id="SSF88659">
    <property type="entry name" value="Sigma3 and sigma4 domains of RNA polymerase sigma factors"/>
    <property type="match status" value="1"/>
</dbReference>
<dbReference type="PANTHER" id="PTHR30173:SF36">
    <property type="entry name" value="ECF RNA POLYMERASE SIGMA FACTOR SIGJ"/>
    <property type="match status" value="1"/>
</dbReference>
<evidence type="ECO:0000256" key="1">
    <source>
        <dbReference type="ARBA" id="ARBA00011344"/>
    </source>
</evidence>
<gene>
    <name evidence="5" type="ORF">GYN08_05250</name>
</gene>
<dbReference type="InterPro" id="IPR013325">
    <property type="entry name" value="RNA_pol_sigma_r2"/>
</dbReference>
<dbReference type="SUPFAM" id="SSF54427">
    <property type="entry name" value="NTF2-like"/>
    <property type="match status" value="1"/>
</dbReference>
<dbReference type="Pfam" id="PF08281">
    <property type="entry name" value="Sigma70_r4_2"/>
    <property type="match status" value="1"/>
</dbReference>
<dbReference type="InterPro" id="IPR013249">
    <property type="entry name" value="RNA_pol_sigma70_r4_t2"/>
</dbReference>
<keyword evidence="6" id="KW-1185">Reference proteome</keyword>
<reference evidence="5 6" key="1">
    <citation type="submission" date="2020-01" db="EMBL/GenBank/DDBJ databases">
        <title>Polyphasic characterisation and genomic insights into a novel alkali tolerant bacterium VR-M41.</title>
        <authorList>
            <person name="Vemuluri V.R."/>
        </authorList>
    </citation>
    <scope>NUCLEOTIDE SEQUENCE [LARGE SCALE GENOMIC DNA]</scope>
    <source>
        <strain evidence="5 6">VR-M41</strain>
    </source>
</reference>
<dbReference type="InterPro" id="IPR013324">
    <property type="entry name" value="RNA_pol_sigma_r3/r4-like"/>
</dbReference>
<dbReference type="InterPro" id="IPR036388">
    <property type="entry name" value="WH-like_DNA-bd_sf"/>
</dbReference>
<dbReference type="Gene3D" id="1.10.10.10">
    <property type="entry name" value="Winged helix-like DNA-binding domain superfamily/Winged helix DNA-binding domain"/>
    <property type="match status" value="1"/>
</dbReference>
<evidence type="ECO:0000259" key="3">
    <source>
        <dbReference type="Pfam" id="PF04542"/>
    </source>
</evidence>
<feature type="domain" description="RNA polymerase sigma factor 70 region 4 type 2" evidence="4">
    <location>
        <begin position="126"/>
        <end position="177"/>
    </location>
</feature>
<dbReference type="InterPro" id="IPR032710">
    <property type="entry name" value="NTF2-like_dom_sf"/>
</dbReference>
<dbReference type="Proteomes" id="UP000800303">
    <property type="component" value="Unassembled WGS sequence"/>
</dbReference>
<proteinExistence type="predicted"/>
<protein>
    <submittedName>
        <fullName evidence="5">Sigma-70 family RNA polymerase sigma factor</fullName>
    </submittedName>
</protein>
<evidence type="ECO:0000259" key="4">
    <source>
        <dbReference type="Pfam" id="PF08281"/>
    </source>
</evidence>
<accession>A0ABX0F529</accession>
<dbReference type="PANTHER" id="PTHR30173">
    <property type="entry name" value="SIGMA 19 FACTOR"/>
    <property type="match status" value="1"/>
</dbReference>
<dbReference type="Pfam" id="PF04542">
    <property type="entry name" value="Sigma70_r2"/>
    <property type="match status" value="1"/>
</dbReference>
<organism evidence="5 6">
    <name type="scientific">Saccharibacillus alkalitolerans</name>
    <dbReference type="NCBI Taxonomy" id="2705290"/>
    <lineage>
        <taxon>Bacteria</taxon>
        <taxon>Bacillati</taxon>
        <taxon>Bacillota</taxon>
        <taxon>Bacilli</taxon>
        <taxon>Bacillales</taxon>
        <taxon>Paenibacillaceae</taxon>
        <taxon>Saccharibacillus</taxon>
    </lineage>
</organism>
<name>A0ABX0F529_9BACL</name>
<dbReference type="Gene3D" id="1.10.1740.10">
    <property type="match status" value="1"/>
</dbReference>
<dbReference type="RefSeq" id="WP_166272958.1">
    <property type="nucleotide sequence ID" value="NZ_JAAFGS010000001.1"/>
</dbReference>
<dbReference type="CDD" id="cd06171">
    <property type="entry name" value="Sigma70_r4"/>
    <property type="match status" value="1"/>
</dbReference>
<comment type="caution">
    <text evidence="5">The sequence shown here is derived from an EMBL/GenBank/DDBJ whole genome shotgun (WGS) entry which is preliminary data.</text>
</comment>
<dbReference type="InterPro" id="IPR007627">
    <property type="entry name" value="RNA_pol_sigma70_r2"/>
</dbReference>
<evidence type="ECO:0000313" key="5">
    <source>
        <dbReference type="EMBL" id="NGZ74718.1"/>
    </source>
</evidence>
<sequence length="317" mass="35369">MRTETGREETRAPDIPGTEDSDDIGRLYRRYRKYAFAIAYRMLGSAADAEDIVQDVFAELSRRMPAMPDHPKSDIARSAVNRSLNLLNSARGRRERYVGDWLPEPVGEAALGPEESAVRGDALSFAYMVMLERLTPAERAVFVLREAFGFGYDEIAGMVGRSESALRQNLSRAKRKLKPAEGETRLAPIQAEEETAKERTELLRRFERAFAAYDIDGVLNLLGDRPVLTADGGGARIRTIVRPMEGRKGVCALLTSRRIFKEARSWAASVESVNGEPQLVYREGGEARMAIMPYTEPDSALIDRIYVVIGPEKLGRI</sequence>
<comment type="subunit">
    <text evidence="1">Interacts transiently with the RNA polymerase catalytic core formed by RpoA, RpoB, RpoC and RpoZ (2 alpha, 1 beta, 1 beta' and 1 omega subunit) to form the RNA polymerase holoenzyme that can initiate transcription.</text>
</comment>
<feature type="compositionally biased region" description="Basic and acidic residues" evidence="2">
    <location>
        <begin position="1"/>
        <end position="12"/>
    </location>
</feature>
<dbReference type="InterPro" id="IPR014284">
    <property type="entry name" value="RNA_pol_sigma-70_dom"/>
</dbReference>